<dbReference type="STRING" id="1300344.I598_1079"/>
<dbReference type="PANTHER" id="PTHR43135">
    <property type="entry name" value="ALPHA-D-RIBOSE 1-METHYLPHOSPHONATE 5-TRIPHOSPHATE DIPHOSPHATASE"/>
    <property type="match status" value="1"/>
</dbReference>
<name>A0A168EYH4_9MICO</name>
<evidence type="ECO:0000313" key="3">
    <source>
        <dbReference type="Proteomes" id="UP000076794"/>
    </source>
</evidence>
<proteinExistence type="predicted"/>
<evidence type="ECO:0000259" key="1">
    <source>
        <dbReference type="Pfam" id="PF01979"/>
    </source>
</evidence>
<keyword evidence="3" id="KW-1185">Reference proteome</keyword>
<reference evidence="2 3" key="1">
    <citation type="submission" date="2016-01" db="EMBL/GenBank/DDBJ databases">
        <title>Complete genome sequence of a soil Actinobacterium, Isoptericola dokdonensis DS-3.</title>
        <authorList>
            <person name="Kwon S.-K."/>
            <person name="Kim J.F."/>
        </authorList>
    </citation>
    <scope>NUCLEOTIDE SEQUENCE [LARGE SCALE GENOMIC DNA]</scope>
    <source>
        <strain evidence="2 3">DS-3</strain>
    </source>
</reference>
<dbReference type="Pfam" id="PF01979">
    <property type="entry name" value="Amidohydro_1"/>
    <property type="match status" value="1"/>
</dbReference>
<dbReference type="SUPFAM" id="SSF51556">
    <property type="entry name" value="Metallo-dependent hydrolases"/>
    <property type="match status" value="1"/>
</dbReference>
<dbReference type="KEGG" id="ido:I598_1079"/>
<dbReference type="Gene3D" id="2.30.40.10">
    <property type="entry name" value="Urease, subunit C, domain 1"/>
    <property type="match status" value="1"/>
</dbReference>
<dbReference type="EMBL" id="CP014209">
    <property type="protein sequence ID" value="ANC30648.1"/>
    <property type="molecule type" value="Genomic_DNA"/>
</dbReference>
<organism evidence="2 3">
    <name type="scientific">Isoptericola dokdonensis DS-3</name>
    <dbReference type="NCBI Taxonomy" id="1300344"/>
    <lineage>
        <taxon>Bacteria</taxon>
        <taxon>Bacillati</taxon>
        <taxon>Actinomycetota</taxon>
        <taxon>Actinomycetes</taxon>
        <taxon>Micrococcales</taxon>
        <taxon>Promicromonosporaceae</taxon>
        <taxon>Isoptericola</taxon>
    </lineage>
</organism>
<dbReference type="Gene3D" id="3.20.20.140">
    <property type="entry name" value="Metal-dependent hydrolases"/>
    <property type="match status" value="1"/>
</dbReference>
<dbReference type="RefSeq" id="WP_068201942.1">
    <property type="nucleotide sequence ID" value="NZ_CP014209.1"/>
</dbReference>
<evidence type="ECO:0000313" key="2">
    <source>
        <dbReference type="EMBL" id="ANC30648.1"/>
    </source>
</evidence>
<protein>
    <submittedName>
        <fullName evidence="2">Amidohydrolase family protein</fullName>
    </submittedName>
</protein>
<dbReference type="InterPro" id="IPR006680">
    <property type="entry name" value="Amidohydro-rel"/>
</dbReference>
<dbReference type="OrthoDB" id="3189065at2"/>
<dbReference type="GO" id="GO:0016810">
    <property type="term" value="F:hydrolase activity, acting on carbon-nitrogen (but not peptide) bonds"/>
    <property type="evidence" value="ECO:0007669"/>
    <property type="project" value="InterPro"/>
</dbReference>
<dbReference type="InterPro" id="IPR011059">
    <property type="entry name" value="Metal-dep_hydrolase_composite"/>
</dbReference>
<dbReference type="PANTHER" id="PTHR43135:SF4">
    <property type="entry name" value="AMIDOHYDROLASE-RELATED DOMAIN-CONTAINING PROTEIN"/>
    <property type="match status" value="1"/>
</dbReference>
<dbReference type="Proteomes" id="UP000076794">
    <property type="component" value="Chromosome"/>
</dbReference>
<keyword evidence="2" id="KW-0378">Hydrolase</keyword>
<sequence length="370" mass="39676">MSVPHVPLHVTGHVLLDGDREVGEMWVRDGRISLLRPTPQGSPATELDGWVLPGLVDVHCHVGLDAGGATAPETAAKQALTDRDSGVLLVRDAGSPLDTSWVHARADLPRLVRAGAHLARPKRYLRHYGLELDDVAELPEAVRAQARAGDGWVKLVGDWIDRDLGDEGDLTPLWPRDVLTEAVDAAHAEAARVTVHAFSEEVVPDLLAAGVDGIEHGTGIPPELMGEVAQRGVHVTPTLLQVGQFENIAAQADGRYPLFAARMRRLHARRYEQVRELYEAGVPLLVGTDAGGTIDHGRIADECAELVAAGIPDAEVVAMATWRARAFLGHGSMVEGASADFVVYPADPRLDVSVLRHPTAVVLRGRIVAP</sequence>
<dbReference type="AlphaFoldDB" id="A0A168EYH4"/>
<feature type="domain" description="Amidohydrolase-related" evidence="1">
    <location>
        <begin position="50"/>
        <end position="368"/>
    </location>
</feature>
<accession>A0A168EYH4</accession>
<gene>
    <name evidence="2" type="ORF">I598_1079</name>
</gene>
<dbReference type="InterPro" id="IPR051781">
    <property type="entry name" value="Metallo-dep_Hydrolase"/>
</dbReference>
<dbReference type="PATRIC" id="fig|1300344.3.peg.1085"/>
<dbReference type="InterPro" id="IPR032466">
    <property type="entry name" value="Metal_Hydrolase"/>
</dbReference>
<dbReference type="SUPFAM" id="SSF51338">
    <property type="entry name" value="Composite domain of metallo-dependent hydrolases"/>
    <property type="match status" value="1"/>
</dbReference>